<gene>
    <name evidence="2" type="ORF">KC573_00325</name>
</gene>
<proteinExistence type="predicted"/>
<dbReference type="PANTHER" id="PTHR36851:SF1">
    <property type="entry name" value="GLYCO_TRANS_2-LIKE DOMAIN-CONTAINING PROTEIN"/>
    <property type="match status" value="1"/>
</dbReference>
<comment type="caution">
    <text evidence="2">The sequence shown here is derived from an EMBL/GenBank/DDBJ whole genome shotgun (WGS) entry which is preliminary data.</text>
</comment>
<evidence type="ECO:0000313" key="2">
    <source>
        <dbReference type="EMBL" id="MCA9397252.1"/>
    </source>
</evidence>
<keyword evidence="1" id="KW-0472">Membrane</keyword>
<evidence type="ECO:0000313" key="3">
    <source>
        <dbReference type="Proteomes" id="UP000699691"/>
    </source>
</evidence>
<dbReference type="InterPro" id="IPR029044">
    <property type="entry name" value="Nucleotide-diphossugar_trans"/>
</dbReference>
<dbReference type="EMBL" id="JAGQKY010000007">
    <property type="protein sequence ID" value="MCA9397252.1"/>
    <property type="molecule type" value="Genomic_DNA"/>
</dbReference>
<feature type="transmembrane region" description="Helical" evidence="1">
    <location>
        <begin position="350"/>
        <end position="370"/>
    </location>
</feature>
<name>A0A955LVF4_UNCKA</name>
<dbReference type="SUPFAM" id="SSF53448">
    <property type="entry name" value="Nucleotide-diphospho-sugar transferases"/>
    <property type="match status" value="1"/>
</dbReference>
<reference evidence="2" key="2">
    <citation type="journal article" date="2021" name="Microbiome">
        <title>Successional dynamics and alternative stable states in a saline activated sludge microbial community over 9 years.</title>
        <authorList>
            <person name="Wang Y."/>
            <person name="Ye J."/>
            <person name="Ju F."/>
            <person name="Liu L."/>
            <person name="Boyd J.A."/>
            <person name="Deng Y."/>
            <person name="Parks D.H."/>
            <person name="Jiang X."/>
            <person name="Yin X."/>
            <person name="Woodcroft B.J."/>
            <person name="Tyson G.W."/>
            <person name="Hugenholtz P."/>
            <person name="Polz M.F."/>
            <person name="Zhang T."/>
        </authorList>
    </citation>
    <scope>NUCLEOTIDE SEQUENCE</scope>
    <source>
        <strain evidence="2">HKST-UBA02</strain>
    </source>
</reference>
<feature type="transmembrane region" description="Helical" evidence="1">
    <location>
        <begin position="421"/>
        <end position="442"/>
    </location>
</feature>
<feature type="transmembrane region" description="Helical" evidence="1">
    <location>
        <begin position="35"/>
        <end position="54"/>
    </location>
</feature>
<keyword evidence="1" id="KW-0812">Transmembrane</keyword>
<feature type="transmembrane region" description="Helical" evidence="1">
    <location>
        <begin position="390"/>
        <end position="409"/>
    </location>
</feature>
<evidence type="ECO:0000256" key="1">
    <source>
        <dbReference type="SAM" id="Phobius"/>
    </source>
</evidence>
<keyword evidence="1" id="KW-1133">Transmembrane helix</keyword>
<feature type="transmembrane region" description="Helical" evidence="1">
    <location>
        <begin position="462"/>
        <end position="483"/>
    </location>
</feature>
<dbReference type="PANTHER" id="PTHR36851">
    <property type="entry name" value="UNNAMED PRODUCT"/>
    <property type="match status" value="1"/>
</dbReference>
<feature type="transmembrane region" description="Helical" evidence="1">
    <location>
        <begin position="12"/>
        <end position="29"/>
    </location>
</feature>
<protein>
    <submittedName>
        <fullName evidence="2">Glycosyltransferase family 2 protein</fullName>
    </submittedName>
</protein>
<reference evidence="2" key="1">
    <citation type="submission" date="2020-04" db="EMBL/GenBank/DDBJ databases">
        <authorList>
            <person name="Zhang T."/>
        </authorList>
    </citation>
    <scope>NUCLEOTIDE SEQUENCE</scope>
    <source>
        <strain evidence="2">HKST-UBA02</strain>
    </source>
</reference>
<organism evidence="2 3">
    <name type="scientific">candidate division WWE3 bacterium</name>
    <dbReference type="NCBI Taxonomy" id="2053526"/>
    <lineage>
        <taxon>Bacteria</taxon>
        <taxon>Katanobacteria</taxon>
    </lineage>
</organism>
<dbReference type="Proteomes" id="UP000699691">
    <property type="component" value="Unassembled WGS sequence"/>
</dbReference>
<dbReference type="AlphaFoldDB" id="A0A955LVF4"/>
<sequence length="510" mass="59415">MPPKTTSDRVLQFIPGFITWSVLLSPILLARPMPLAIAFFITFVTVFWVYRAFVHSVGMIVGYRKYLTYVDEDWYKRFLDLNPEELPDSQQLPSDLSQLKHLIVTPVVNENMQVLEGTFRGVATQTFPQKNIYFAISVEEKYHKTVRKTIQELQEKYPQVKNLWIFVHPSGLPGEVRGASTNRTWGARNAVERIQSMGMDIDDFLVTTMDGDAVLSPQYLALLSYEYACKHEREDHFFSTALYLTNNNIWDVPTLMRIQANSVTLATLSDWVMEPFFKETFSNFSLSLRTLVEAEYWDTTISIDDTTLFWRIFNNRHGKFRGAPLYVPVSSDAVQGKTFVGSHVQQYKQLLRWGWGIITFPMAVRSLLAAKKLSISEKLLWAYYFLERFAIWYTIIILITFGFPLILLFNPGFRSSTFAFLLPQITSTLLTVALLFLVPAAWFRQKLTPPMPKDWSWWKRTLIVFEGVLVIIHLFTYVFFPFVQAQTQFMFGKRMEKFEFTPKFRSDKKN</sequence>
<accession>A0A955LVF4</accession>